<feature type="non-terminal residue" evidence="3">
    <location>
        <position position="1"/>
    </location>
</feature>
<dbReference type="GO" id="GO:0006310">
    <property type="term" value="P:DNA recombination"/>
    <property type="evidence" value="ECO:0007669"/>
    <property type="project" value="UniProtKB-KW"/>
</dbReference>
<protein>
    <recommendedName>
        <fullName evidence="2">Tyr recombinase domain-containing protein</fullName>
    </recommendedName>
</protein>
<dbReference type="PANTHER" id="PTHR30349:SF64">
    <property type="entry name" value="PROPHAGE INTEGRASE INTD-RELATED"/>
    <property type="match status" value="1"/>
</dbReference>
<dbReference type="PROSITE" id="PS51898">
    <property type="entry name" value="TYR_RECOMBINASE"/>
    <property type="match status" value="1"/>
</dbReference>
<dbReference type="Pfam" id="PF00589">
    <property type="entry name" value="Phage_integrase"/>
    <property type="match status" value="1"/>
</dbReference>
<evidence type="ECO:0000313" key="3">
    <source>
        <dbReference type="EMBL" id="SVD30517.1"/>
    </source>
</evidence>
<dbReference type="Gene3D" id="1.10.443.10">
    <property type="entry name" value="Intergrase catalytic core"/>
    <property type="match status" value="1"/>
</dbReference>
<dbReference type="PANTHER" id="PTHR30349">
    <property type="entry name" value="PHAGE INTEGRASE-RELATED"/>
    <property type="match status" value="1"/>
</dbReference>
<accession>A0A382U940</accession>
<sequence>LKKKLRHKKALKGKRTNLLSEATIKHCLVLVRQIFNRGRQWGLFDGENPVRETINADKNFLKAKDNKRLRFLTAGEARKLLNEIQAISSQTYNICLLSLHTGMRMGEIFKLMRQDVDLNNELIHIRDPKNNESRQVFLTPPLIKIFKSIFSNRFNKTDLIFKDRRGKKIAQLSDTFNRSVKKLGLNDGVADAQNKLVPHTLRHTFASWLAQQGETLLTIKELMGHKDIAMTMRYAHLIPDQKRKAVLKMASVS</sequence>
<dbReference type="InterPro" id="IPR050090">
    <property type="entry name" value="Tyrosine_recombinase_XerCD"/>
</dbReference>
<dbReference type="InterPro" id="IPR002104">
    <property type="entry name" value="Integrase_catalytic"/>
</dbReference>
<dbReference type="SUPFAM" id="SSF56349">
    <property type="entry name" value="DNA breaking-rejoining enzymes"/>
    <property type="match status" value="1"/>
</dbReference>
<feature type="domain" description="Tyr recombinase" evidence="2">
    <location>
        <begin position="67"/>
        <end position="247"/>
    </location>
</feature>
<dbReference type="AlphaFoldDB" id="A0A382U940"/>
<gene>
    <name evidence="3" type="ORF">METZ01_LOCUS383371</name>
</gene>
<dbReference type="CDD" id="cd00796">
    <property type="entry name" value="INT_Rci_Hp1_C"/>
    <property type="match status" value="1"/>
</dbReference>
<keyword evidence="1" id="KW-0233">DNA recombination</keyword>
<evidence type="ECO:0000259" key="2">
    <source>
        <dbReference type="PROSITE" id="PS51898"/>
    </source>
</evidence>
<dbReference type="InterPro" id="IPR013762">
    <property type="entry name" value="Integrase-like_cat_sf"/>
</dbReference>
<dbReference type="GO" id="GO:0015074">
    <property type="term" value="P:DNA integration"/>
    <property type="evidence" value="ECO:0007669"/>
    <property type="project" value="InterPro"/>
</dbReference>
<organism evidence="3">
    <name type="scientific">marine metagenome</name>
    <dbReference type="NCBI Taxonomy" id="408172"/>
    <lineage>
        <taxon>unclassified sequences</taxon>
        <taxon>metagenomes</taxon>
        <taxon>ecological metagenomes</taxon>
    </lineage>
</organism>
<evidence type="ECO:0000256" key="1">
    <source>
        <dbReference type="ARBA" id="ARBA00023172"/>
    </source>
</evidence>
<proteinExistence type="predicted"/>
<dbReference type="GO" id="GO:0003677">
    <property type="term" value="F:DNA binding"/>
    <property type="evidence" value="ECO:0007669"/>
    <property type="project" value="InterPro"/>
</dbReference>
<name>A0A382U940_9ZZZZ</name>
<dbReference type="InterPro" id="IPR011010">
    <property type="entry name" value="DNA_brk_join_enz"/>
</dbReference>
<reference evidence="3" key="1">
    <citation type="submission" date="2018-05" db="EMBL/GenBank/DDBJ databases">
        <authorList>
            <person name="Lanie J.A."/>
            <person name="Ng W.-L."/>
            <person name="Kazmierczak K.M."/>
            <person name="Andrzejewski T.M."/>
            <person name="Davidsen T.M."/>
            <person name="Wayne K.J."/>
            <person name="Tettelin H."/>
            <person name="Glass J.I."/>
            <person name="Rusch D."/>
            <person name="Podicherti R."/>
            <person name="Tsui H.-C.T."/>
            <person name="Winkler M.E."/>
        </authorList>
    </citation>
    <scope>NUCLEOTIDE SEQUENCE</scope>
</reference>
<dbReference type="EMBL" id="UINC01142279">
    <property type="protein sequence ID" value="SVD30517.1"/>
    <property type="molecule type" value="Genomic_DNA"/>
</dbReference>